<comment type="caution">
    <text evidence="3">The sequence shown here is derived from an EMBL/GenBank/DDBJ whole genome shotgun (WGS) entry which is preliminary data.</text>
</comment>
<proteinExistence type="predicted"/>
<keyword evidence="4" id="KW-1185">Reference proteome</keyword>
<evidence type="ECO:0000256" key="1">
    <source>
        <dbReference type="SAM" id="MobiDB-lite"/>
    </source>
</evidence>
<evidence type="ECO:0000256" key="2">
    <source>
        <dbReference type="SAM" id="SignalP"/>
    </source>
</evidence>
<protein>
    <submittedName>
        <fullName evidence="3">Uncharacterized protein</fullName>
    </submittedName>
</protein>
<dbReference type="AlphaFoldDB" id="A0AA40K5W9"/>
<feature type="signal peptide" evidence="2">
    <location>
        <begin position="1"/>
        <end position="18"/>
    </location>
</feature>
<feature type="compositionally biased region" description="Low complexity" evidence="1">
    <location>
        <begin position="37"/>
        <end position="50"/>
    </location>
</feature>
<evidence type="ECO:0000313" key="4">
    <source>
        <dbReference type="Proteomes" id="UP001172155"/>
    </source>
</evidence>
<accession>A0AA40K5W9</accession>
<feature type="region of interest" description="Disordered" evidence="1">
    <location>
        <begin position="37"/>
        <end position="62"/>
    </location>
</feature>
<organism evidence="3 4">
    <name type="scientific">Schizothecium vesticola</name>
    <dbReference type="NCBI Taxonomy" id="314040"/>
    <lineage>
        <taxon>Eukaryota</taxon>
        <taxon>Fungi</taxon>
        <taxon>Dikarya</taxon>
        <taxon>Ascomycota</taxon>
        <taxon>Pezizomycotina</taxon>
        <taxon>Sordariomycetes</taxon>
        <taxon>Sordariomycetidae</taxon>
        <taxon>Sordariales</taxon>
        <taxon>Schizotheciaceae</taxon>
        <taxon>Schizothecium</taxon>
    </lineage>
</organism>
<keyword evidence="2" id="KW-0732">Signal</keyword>
<dbReference type="EMBL" id="JAUKUD010000004">
    <property type="protein sequence ID" value="KAK0747120.1"/>
    <property type="molecule type" value="Genomic_DNA"/>
</dbReference>
<evidence type="ECO:0000313" key="3">
    <source>
        <dbReference type="EMBL" id="KAK0747120.1"/>
    </source>
</evidence>
<feature type="chain" id="PRO_5041444002" evidence="2">
    <location>
        <begin position="19"/>
        <end position="229"/>
    </location>
</feature>
<sequence>MHSLTAITALLSVTVVAAGGLPPHSNPYYITHRPWTSTPSPSGRASSTSSLRQNPTNVKVADAGPTSMTMAIIKMAGIPVSATHGHNHNATLPTICMPPPAMMSPGAKHSYVLPLNFGDNLGVSKGKLLGDESLSEYSFELQDSETVNRATINVFYVTDFSLNTSIACKELLWNSPELCKDKNIGRSPIRPCFLPCEHKAYIYVEDHVAQANAKCLTGSSSGKSRTRTG</sequence>
<dbReference type="Proteomes" id="UP001172155">
    <property type="component" value="Unassembled WGS sequence"/>
</dbReference>
<name>A0AA40K5W9_9PEZI</name>
<gene>
    <name evidence="3" type="ORF">B0T18DRAFT_466802</name>
</gene>
<reference evidence="3" key="1">
    <citation type="submission" date="2023-06" db="EMBL/GenBank/DDBJ databases">
        <title>Genome-scale phylogeny and comparative genomics of the fungal order Sordariales.</title>
        <authorList>
            <consortium name="Lawrence Berkeley National Laboratory"/>
            <person name="Hensen N."/>
            <person name="Bonometti L."/>
            <person name="Westerberg I."/>
            <person name="Brannstrom I.O."/>
            <person name="Guillou S."/>
            <person name="Cros-Aarteil S."/>
            <person name="Calhoun S."/>
            <person name="Haridas S."/>
            <person name="Kuo A."/>
            <person name="Mondo S."/>
            <person name="Pangilinan J."/>
            <person name="Riley R."/>
            <person name="LaButti K."/>
            <person name="Andreopoulos B."/>
            <person name="Lipzen A."/>
            <person name="Chen C."/>
            <person name="Yanf M."/>
            <person name="Daum C."/>
            <person name="Ng V."/>
            <person name="Clum A."/>
            <person name="Steindorff A."/>
            <person name="Ohm R."/>
            <person name="Martin F."/>
            <person name="Silar P."/>
            <person name="Natvig D."/>
            <person name="Lalanne C."/>
            <person name="Gautier V."/>
            <person name="Ament-velasquez S.L."/>
            <person name="Kruys A."/>
            <person name="Hutchinson M.I."/>
            <person name="Powell A.J."/>
            <person name="Barry K."/>
            <person name="Miller A.N."/>
            <person name="Grigoriev I.V."/>
            <person name="Debuchy R."/>
            <person name="Gladieux P."/>
            <person name="Thoren M.H."/>
            <person name="Johannesson H."/>
        </authorList>
    </citation>
    <scope>NUCLEOTIDE SEQUENCE</scope>
    <source>
        <strain evidence="3">SMH3187-1</strain>
    </source>
</reference>